<reference evidence="4" key="2">
    <citation type="journal article" date="2009" name="Genome Res.">
        <title>Comparative genomic analyses of the human fungal pathogens Coccidioides and their relatives.</title>
        <authorList>
            <person name="Sharpton T.J."/>
            <person name="Stajich J.E."/>
            <person name="Rounsley S.D."/>
            <person name="Gardner M.J."/>
            <person name="Wortman J.R."/>
            <person name="Jordar V.S."/>
            <person name="Maiti R."/>
            <person name="Kodira C.D."/>
            <person name="Neafsey D.E."/>
            <person name="Zeng Q."/>
            <person name="Hung C.-Y."/>
            <person name="McMahan C."/>
            <person name="Muszewska A."/>
            <person name="Grynberg M."/>
            <person name="Mandel M.A."/>
            <person name="Kellner E.M."/>
            <person name="Barker B.M."/>
            <person name="Galgiani J.N."/>
            <person name="Orbach M.J."/>
            <person name="Kirkland T.N."/>
            <person name="Cole G.T."/>
            <person name="Henn M.R."/>
            <person name="Birren B.W."/>
            <person name="Taylor J.W."/>
        </authorList>
    </citation>
    <scope>NUCLEOTIDE SEQUENCE [LARGE SCALE GENOMIC DNA]</scope>
    <source>
        <strain evidence="4">RMSCC 3488</strain>
    </source>
</reference>
<dbReference type="Pfam" id="PF07859">
    <property type="entry name" value="Abhydrolase_3"/>
    <property type="match status" value="1"/>
</dbReference>
<evidence type="ECO:0000259" key="2">
    <source>
        <dbReference type="Pfam" id="PF07859"/>
    </source>
</evidence>
<dbReference type="InterPro" id="IPR050300">
    <property type="entry name" value="GDXG_lipolytic_enzyme"/>
</dbReference>
<dbReference type="PANTHER" id="PTHR48081">
    <property type="entry name" value="AB HYDROLASE SUPERFAMILY PROTEIN C4A8.06C"/>
    <property type="match status" value="1"/>
</dbReference>
<protein>
    <submittedName>
        <fullName evidence="3">Lipase 2</fullName>
    </submittedName>
</protein>
<dbReference type="InterPro" id="IPR013094">
    <property type="entry name" value="AB_hydrolase_3"/>
</dbReference>
<dbReference type="VEuPathDB" id="FungiDB:CPAG_04263"/>
<name>A0A0J6FF75_COCPO</name>
<sequence>MRMPEPPYPLHESVHDLIDPEYAAFYNEHIIDKQQVHYQPIAVSRASGILIPGAGPMIPVGKTQDLAIKRQESEGPALRVRCFTPAAEKEPDGGWPVLLYYHGGGWVLGNLDTENVVCTNICARANCVVVTTDYRLAPENPFPAAVDDSWETVLWIHGEGRELLNVDTSRIGVGGSSAGGNLAAIMAHRSVARNLPPLRVQLLNVPVMDNTADVSNNRSYKDYEHTPALPASKMIWYRHHYLPSESDRSNPEASPLMYADDAPTWDGLPHAIVVVGELDVLREEGEQYAAKLKRHGVSTDLHVMQRQPHPFLAMDGVLEAGRQAITYMVEGCKVGFS</sequence>
<dbReference type="Gene3D" id="3.40.50.1820">
    <property type="entry name" value="alpha/beta hydrolase"/>
    <property type="match status" value="1"/>
</dbReference>
<evidence type="ECO:0000256" key="1">
    <source>
        <dbReference type="ARBA" id="ARBA00022801"/>
    </source>
</evidence>
<dbReference type="GO" id="GO:0016787">
    <property type="term" value="F:hydrolase activity"/>
    <property type="evidence" value="ECO:0007669"/>
    <property type="project" value="UniProtKB-KW"/>
</dbReference>
<evidence type="ECO:0000313" key="4">
    <source>
        <dbReference type="Proteomes" id="UP000054567"/>
    </source>
</evidence>
<reference evidence="4" key="3">
    <citation type="journal article" date="2010" name="Genome Res.">
        <title>Population genomic sequencing of Coccidioides fungi reveals recent hybridization and transposon control.</title>
        <authorList>
            <person name="Neafsey D.E."/>
            <person name="Barker B.M."/>
            <person name="Sharpton T.J."/>
            <person name="Stajich J.E."/>
            <person name="Park D.J."/>
            <person name="Whiston E."/>
            <person name="Hung C.-Y."/>
            <person name="McMahan C."/>
            <person name="White J."/>
            <person name="Sykes S."/>
            <person name="Heiman D."/>
            <person name="Young S."/>
            <person name="Zeng Q."/>
            <person name="Abouelleil A."/>
            <person name="Aftuck L."/>
            <person name="Bessette D."/>
            <person name="Brown A."/>
            <person name="FitzGerald M."/>
            <person name="Lui A."/>
            <person name="Macdonald J.P."/>
            <person name="Priest M."/>
            <person name="Orbach M.J."/>
            <person name="Galgiani J.N."/>
            <person name="Kirkland T.N."/>
            <person name="Cole G.T."/>
            <person name="Birren B.W."/>
            <person name="Henn M.R."/>
            <person name="Taylor J.W."/>
            <person name="Rounsley S.D."/>
        </authorList>
    </citation>
    <scope>NUCLEOTIDE SEQUENCE [LARGE SCALE GENOMIC DNA]</scope>
    <source>
        <strain evidence="4">RMSCC 3488</strain>
    </source>
</reference>
<proteinExistence type="predicted"/>
<keyword evidence="1" id="KW-0378">Hydrolase</keyword>
<dbReference type="InterPro" id="IPR029058">
    <property type="entry name" value="AB_hydrolase_fold"/>
</dbReference>
<accession>A0A0J6FF75</accession>
<organism evidence="3 4">
    <name type="scientific">Coccidioides posadasii RMSCC 3488</name>
    <dbReference type="NCBI Taxonomy" id="454284"/>
    <lineage>
        <taxon>Eukaryota</taxon>
        <taxon>Fungi</taxon>
        <taxon>Dikarya</taxon>
        <taxon>Ascomycota</taxon>
        <taxon>Pezizomycotina</taxon>
        <taxon>Eurotiomycetes</taxon>
        <taxon>Eurotiomycetidae</taxon>
        <taxon>Onygenales</taxon>
        <taxon>Onygenaceae</taxon>
        <taxon>Coccidioides</taxon>
    </lineage>
</organism>
<evidence type="ECO:0000313" key="3">
    <source>
        <dbReference type="EMBL" id="KMM67930.1"/>
    </source>
</evidence>
<dbReference type="AlphaFoldDB" id="A0A0J6FF75"/>
<dbReference type="OrthoDB" id="408631at2759"/>
<reference evidence="3 4" key="1">
    <citation type="submission" date="2007-06" db="EMBL/GenBank/DDBJ databases">
        <title>The Genome Sequence of Coccidioides posadasii RMSCC_3488.</title>
        <authorList>
            <consortium name="Coccidioides Genome Resources Consortium"/>
            <consortium name="The Broad Institute Genome Sequencing Platform"/>
            <person name="Henn M.R."/>
            <person name="Sykes S."/>
            <person name="Young S."/>
            <person name="Jaffe D."/>
            <person name="Berlin A."/>
            <person name="Alvarez P."/>
            <person name="Butler J."/>
            <person name="Gnerre S."/>
            <person name="Grabherr M."/>
            <person name="Mauceli E."/>
            <person name="Brockman W."/>
            <person name="Kodira C."/>
            <person name="Alvarado L."/>
            <person name="Zeng Q."/>
            <person name="Crawford M."/>
            <person name="Antoine C."/>
            <person name="Devon K."/>
            <person name="Galgiani J."/>
            <person name="Orsborn K."/>
            <person name="Lewis M.L."/>
            <person name="Nusbaum C."/>
            <person name="Galagan J."/>
            <person name="Birren B."/>
        </authorList>
    </citation>
    <scope>NUCLEOTIDE SEQUENCE [LARGE SCALE GENOMIC DNA]</scope>
    <source>
        <strain evidence="3 4">RMSCC 3488</strain>
    </source>
</reference>
<feature type="domain" description="Alpha/beta hydrolase fold-3" evidence="2">
    <location>
        <begin position="98"/>
        <end position="312"/>
    </location>
</feature>
<dbReference type="EMBL" id="DS268110">
    <property type="protein sequence ID" value="KMM67930.1"/>
    <property type="molecule type" value="Genomic_DNA"/>
</dbReference>
<dbReference type="PANTHER" id="PTHR48081:SF8">
    <property type="entry name" value="ALPHA_BETA HYDROLASE FOLD-3 DOMAIN-CONTAINING PROTEIN-RELATED"/>
    <property type="match status" value="1"/>
</dbReference>
<gene>
    <name evidence="3" type="ORF">CPAG_04263</name>
</gene>
<dbReference type="Proteomes" id="UP000054567">
    <property type="component" value="Unassembled WGS sequence"/>
</dbReference>
<dbReference type="SUPFAM" id="SSF53474">
    <property type="entry name" value="alpha/beta-Hydrolases"/>
    <property type="match status" value="1"/>
</dbReference>